<dbReference type="Proteomes" id="UP000663828">
    <property type="component" value="Unassembled WGS sequence"/>
</dbReference>
<dbReference type="OrthoDB" id="9998799at2759"/>
<evidence type="ECO:0000313" key="4">
    <source>
        <dbReference type="Proteomes" id="UP000663828"/>
    </source>
</evidence>
<accession>A0A813T2Y4</accession>
<dbReference type="AlphaFoldDB" id="A0A813T2Y4"/>
<proteinExistence type="predicted"/>
<dbReference type="InterPro" id="IPR036514">
    <property type="entry name" value="SGNH_hydro_sf"/>
</dbReference>
<keyword evidence="4" id="KW-1185">Reference proteome</keyword>
<evidence type="ECO:0000313" key="3">
    <source>
        <dbReference type="EMBL" id="CAF1229157.1"/>
    </source>
</evidence>
<dbReference type="PANTHER" id="PTHR30383">
    <property type="entry name" value="THIOESTERASE 1/PROTEASE 1/LYSOPHOSPHOLIPASE L1"/>
    <property type="match status" value="1"/>
</dbReference>
<dbReference type="Pfam" id="PF13472">
    <property type="entry name" value="Lipase_GDSL_2"/>
    <property type="match status" value="1"/>
</dbReference>
<evidence type="ECO:0000313" key="2">
    <source>
        <dbReference type="EMBL" id="CAF0803507.1"/>
    </source>
</evidence>
<protein>
    <recommendedName>
        <fullName evidence="1">SGNH hydrolase-type esterase domain-containing protein</fullName>
    </recommendedName>
</protein>
<dbReference type="InterPro" id="IPR051532">
    <property type="entry name" value="Ester_Hydrolysis_Enzymes"/>
</dbReference>
<dbReference type="EMBL" id="CAJNOJ010000165">
    <property type="protein sequence ID" value="CAF1229157.1"/>
    <property type="molecule type" value="Genomic_DNA"/>
</dbReference>
<evidence type="ECO:0000259" key="1">
    <source>
        <dbReference type="Pfam" id="PF13472"/>
    </source>
</evidence>
<comment type="caution">
    <text evidence="2">The sequence shown here is derived from an EMBL/GenBank/DDBJ whole genome shotgun (WGS) entry which is preliminary data.</text>
</comment>
<dbReference type="PANTHER" id="PTHR30383:SF29">
    <property type="entry name" value="SGNH HYDROLASE-TYPE ESTERASE DOMAIN-CONTAINING PROTEIN"/>
    <property type="match status" value="1"/>
</dbReference>
<dbReference type="EMBL" id="CAJNOR010000115">
    <property type="protein sequence ID" value="CAF0803507.1"/>
    <property type="molecule type" value="Genomic_DNA"/>
</dbReference>
<organism evidence="2 4">
    <name type="scientific">Adineta ricciae</name>
    <name type="common">Rotifer</name>
    <dbReference type="NCBI Taxonomy" id="249248"/>
    <lineage>
        <taxon>Eukaryota</taxon>
        <taxon>Metazoa</taxon>
        <taxon>Spiralia</taxon>
        <taxon>Gnathifera</taxon>
        <taxon>Rotifera</taxon>
        <taxon>Eurotatoria</taxon>
        <taxon>Bdelloidea</taxon>
        <taxon>Adinetida</taxon>
        <taxon>Adinetidae</taxon>
        <taxon>Adineta</taxon>
    </lineage>
</organism>
<dbReference type="SUPFAM" id="SSF52266">
    <property type="entry name" value="SGNH hydrolase"/>
    <property type="match status" value="1"/>
</dbReference>
<feature type="domain" description="SGNH hydrolase-type esterase" evidence="1">
    <location>
        <begin position="6"/>
        <end position="204"/>
    </location>
</feature>
<dbReference type="InterPro" id="IPR013830">
    <property type="entry name" value="SGNH_hydro"/>
</dbReference>
<dbReference type="Proteomes" id="UP000663852">
    <property type="component" value="Unassembled WGS sequence"/>
</dbReference>
<name>A0A813T2Y4_ADIRI</name>
<gene>
    <name evidence="3" type="ORF">EDS130_LOCUS26837</name>
    <name evidence="2" type="ORF">XAT740_LOCUS3097</name>
</gene>
<sequence>MRSILCYGDSNTWGFVPGTFGTRERFDRNTRWTGRLQQLLGLTDFYVIEEGLNGRTTNLDYGDKPDGRRGTEFLSPILYTHSPLDLVIVMLGVNDLKKEFNHRTSQHITQGIKEIIDIIRSTNFGPKMQKPPPILIVSMPKVVDTDCDSVLEMFAHANERIENLATELKTLVDQYDDDVFFVDASPHIQLSPVDGIHFDKRAHEQFALLMNDTIRKIFNLA</sequence>
<reference evidence="2" key="1">
    <citation type="submission" date="2021-02" db="EMBL/GenBank/DDBJ databases">
        <authorList>
            <person name="Nowell W R."/>
        </authorList>
    </citation>
    <scope>NUCLEOTIDE SEQUENCE</scope>
</reference>
<dbReference type="Gene3D" id="3.40.50.1110">
    <property type="entry name" value="SGNH hydrolase"/>
    <property type="match status" value="1"/>
</dbReference>
<dbReference type="CDD" id="cd01839">
    <property type="entry name" value="SGNH_arylesterase_like"/>
    <property type="match status" value="1"/>
</dbReference>